<evidence type="ECO:0000313" key="1">
    <source>
        <dbReference type="EMBL" id="GGA46999.1"/>
    </source>
</evidence>
<reference evidence="2" key="1">
    <citation type="journal article" date="2019" name="Int. J. Syst. Evol. Microbiol.">
        <title>The Global Catalogue of Microorganisms (GCM) 10K type strain sequencing project: providing services to taxonomists for standard genome sequencing and annotation.</title>
        <authorList>
            <consortium name="The Broad Institute Genomics Platform"/>
            <consortium name="The Broad Institute Genome Sequencing Center for Infectious Disease"/>
            <person name="Wu L."/>
            <person name="Ma J."/>
        </authorList>
    </citation>
    <scope>NUCLEOTIDE SEQUENCE [LARGE SCALE GENOMIC DNA]</scope>
    <source>
        <strain evidence="2">CGMCC 1.12404</strain>
    </source>
</reference>
<keyword evidence="2" id="KW-1185">Reference proteome</keyword>
<dbReference type="RefSeq" id="WP_009710629.1">
    <property type="nucleotide sequence ID" value="NZ_BMEX01000005.1"/>
</dbReference>
<accession>A0ABQ1GMY3</accession>
<comment type="caution">
    <text evidence="1">The sequence shown here is derived from an EMBL/GenBank/DDBJ whole genome shotgun (WGS) entry which is preliminary data.</text>
</comment>
<dbReference type="EMBL" id="BMEX01000005">
    <property type="protein sequence ID" value="GGA46999.1"/>
    <property type="molecule type" value="Genomic_DNA"/>
</dbReference>
<protein>
    <submittedName>
        <fullName evidence="1">Uncharacterized protein</fullName>
    </submittedName>
</protein>
<gene>
    <name evidence="1" type="ORF">GCM10007416_20230</name>
</gene>
<dbReference type="Proteomes" id="UP000617979">
    <property type="component" value="Unassembled WGS sequence"/>
</dbReference>
<proteinExistence type="predicted"/>
<organism evidence="1 2">
    <name type="scientific">Kroppenstedtia guangzhouensis</name>
    <dbReference type="NCBI Taxonomy" id="1274356"/>
    <lineage>
        <taxon>Bacteria</taxon>
        <taxon>Bacillati</taxon>
        <taxon>Bacillota</taxon>
        <taxon>Bacilli</taxon>
        <taxon>Bacillales</taxon>
        <taxon>Thermoactinomycetaceae</taxon>
        <taxon>Kroppenstedtia</taxon>
    </lineage>
</organism>
<name>A0ABQ1GMY3_9BACL</name>
<sequence>MHYKVIKKTGECLGFIDYLYAVVEVDDDGGETVFADFVTMEQAEALAEKLNREG</sequence>
<evidence type="ECO:0000313" key="2">
    <source>
        <dbReference type="Proteomes" id="UP000617979"/>
    </source>
</evidence>